<gene>
    <name evidence="6" type="ORF">SAMN05421790_101485</name>
</gene>
<feature type="transmembrane region" description="Helical" evidence="5">
    <location>
        <begin position="34"/>
        <end position="56"/>
    </location>
</feature>
<sequence length="177" mass="18996">MHPMLSLLMIAVASNVDNLGVGVVYGFARKRIPFAALVVVAVLGGAFSYLSAEFAVYLKHWFPVWVGDWIAGGILIFLGARTCWRSVEGQTRYQMLLEKKWWFLGIGLSLNNLGMGLSGGLLGFPTLLFGAVIGGVSGLALWLGSLAGGHWSSSGLNRYLHPLGGALLIILGILNFF</sequence>
<evidence type="ECO:0000256" key="4">
    <source>
        <dbReference type="ARBA" id="ARBA00023136"/>
    </source>
</evidence>
<feature type="transmembrane region" description="Helical" evidence="5">
    <location>
        <begin position="62"/>
        <end position="80"/>
    </location>
</feature>
<dbReference type="PANTHER" id="PTHR35529">
    <property type="entry name" value="MANGANESE EFFLUX PUMP MNTP-RELATED"/>
    <property type="match status" value="1"/>
</dbReference>
<keyword evidence="1" id="KW-1003">Cell membrane</keyword>
<evidence type="ECO:0000313" key="6">
    <source>
        <dbReference type="EMBL" id="SIS41922.1"/>
    </source>
</evidence>
<keyword evidence="2 5" id="KW-0812">Transmembrane</keyword>
<dbReference type="RefSeq" id="WP_040387210.1">
    <property type="nucleotide sequence ID" value="NZ_CP048103.1"/>
</dbReference>
<evidence type="ECO:0000256" key="3">
    <source>
        <dbReference type="ARBA" id="ARBA00022989"/>
    </source>
</evidence>
<dbReference type="OrthoDB" id="1679205at2"/>
<keyword evidence="3 5" id="KW-1133">Transmembrane helix</keyword>
<dbReference type="EMBL" id="FTOD01000001">
    <property type="protein sequence ID" value="SIS41922.1"/>
    <property type="molecule type" value="Genomic_DNA"/>
</dbReference>
<dbReference type="AlphaFoldDB" id="A0A1N7IXT1"/>
<feature type="transmembrane region" description="Helical" evidence="5">
    <location>
        <begin position="159"/>
        <end position="176"/>
    </location>
</feature>
<evidence type="ECO:0000313" key="7">
    <source>
        <dbReference type="Proteomes" id="UP000186795"/>
    </source>
</evidence>
<dbReference type="Pfam" id="PF02659">
    <property type="entry name" value="Mntp"/>
    <property type="match status" value="1"/>
</dbReference>
<organism evidence="6 7">
    <name type="scientific">Kroppenstedtia eburnea</name>
    <dbReference type="NCBI Taxonomy" id="714067"/>
    <lineage>
        <taxon>Bacteria</taxon>
        <taxon>Bacillati</taxon>
        <taxon>Bacillota</taxon>
        <taxon>Bacilli</taxon>
        <taxon>Bacillales</taxon>
        <taxon>Thermoactinomycetaceae</taxon>
        <taxon>Kroppenstedtia</taxon>
    </lineage>
</organism>
<feature type="transmembrane region" description="Helical" evidence="5">
    <location>
        <begin position="127"/>
        <end position="147"/>
    </location>
</feature>
<dbReference type="InterPro" id="IPR003810">
    <property type="entry name" value="Mntp/YtaF"/>
</dbReference>
<name>A0A1N7IXT1_9BACL</name>
<keyword evidence="4 5" id="KW-0472">Membrane</keyword>
<feature type="transmembrane region" description="Helical" evidence="5">
    <location>
        <begin position="101"/>
        <end position="121"/>
    </location>
</feature>
<reference evidence="7" key="1">
    <citation type="submission" date="2017-01" db="EMBL/GenBank/DDBJ databases">
        <authorList>
            <person name="Varghese N."/>
            <person name="Submissions S."/>
        </authorList>
    </citation>
    <scope>NUCLEOTIDE SEQUENCE [LARGE SCALE GENOMIC DNA]</scope>
    <source>
        <strain evidence="7">DSM 45196</strain>
    </source>
</reference>
<dbReference type="PANTHER" id="PTHR35529:SF2">
    <property type="entry name" value="SPORULATION PROTEIN YTAF-RELATED"/>
    <property type="match status" value="1"/>
</dbReference>
<dbReference type="Proteomes" id="UP000186795">
    <property type="component" value="Unassembled WGS sequence"/>
</dbReference>
<feature type="transmembrane region" description="Helical" evidence="5">
    <location>
        <begin position="6"/>
        <end position="27"/>
    </location>
</feature>
<protein>
    <submittedName>
        <fullName evidence="6">Putative Mn2+ efflux pump MntP</fullName>
    </submittedName>
</protein>
<keyword evidence="7" id="KW-1185">Reference proteome</keyword>
<evidence type="ECO:0000256" key="1">
    <source>
        <dbReference type="ARBA" id="ARBA00022475"/>
    </source>
</evidence>
<proteinExistence type="predicted"/>
<accession>A0A1N7IXT1</accession>
<evidence type="ECO:0000256" key="2">
    <source>
        <dbReference type="ARBA" id="ARBA00022692"/>
    </source>
</evidence>
<evidence type="ECO:0000256" key="5">
    <source>
        <dbReference type="SAM" id="Phobius"/>
    </source>
</evidence>